<evidence type="ECO:0000256" key="7">
    <source>
        <dbReference type="SAM" id="Phobius"/>
    </source>
</evidence>
<dbReference type="SMART" id="SM00900">
    <property type="entry name" value="FMN_bind"/>
    <property type="match status" value="1"/>
</dbReference>
<keyword evidence="6 7" id="KW-0812">Transmembrane</keyword>
<keyword evidence="2 6" id="KW-0597">Phosphoprotein</keyword>
<comment type="subunit">
    <text evidence="6">The complex is composed of six subunits: RnfA, RnfB, RnfC, RnfD, RnfE and RnfG.</text>
</comment>
<evidence type="ECO:0000256" key="4">
    <source>
        <dbReference type="ARBA" id="ARBA00022643"/>
    </source>
</evidence>
<feature type="domain" description="FMN-binding" evidence="8">
    <location>
        <begin position="111"/>
        <end position="194"/>
    </location>
</feature>
<keyword evidence="4 6" id="KW-0288">FMN</keyword>
<gene>
    <name evidence="6" type="primary">rnfG</name>
    <name evidence="9" type="ORF">ABK905_13875</name>
</gene>
<sequence length="196" mass="21137">MNAAAMINRGLASMKPKRESPFTQALLLGSFTLIVCLLVAGCWWLTHDQILLREKEDTQSMLSQVFPASGYDNALADAEQTLILNGQSVHFYRASLQGKPSGIILTSETQGYGGPIHLLTGIAADGTITGVRVISHKETPGLGDAIELSRSPWILSFNGKSLRNLTEQQWHVKKDGGQFDAFTGATITPGGGQRRA</sequence>
<dbReference type="GO" id="GO:0010181">
    <property type="term" value="F:FMN binding"/>
    <property type="evidence" value="ECO:0007669"/>
    <property type="project" value="InterPro"/>
</dbReference>
<accession>A0AAU7Q4B1</accession>
<dbReference type="InterPro" id="IPR010209">
    <property type="entry name" value="Ion_transpt_RnfG/RsxG"/>
</dbReference>
<dbReference type="PANTHER" id="PTHR36118">
    <property type="entry name" value="ION-TRANSLOCATING OXIDOREDUCTASE COMPLEX SUBUNIT G"/>
    <property type="match status" value="1"/>
</dbReference>
<evidence type="ECO:0000256" key="3">
    <source>
        <dbReference type="ARBA" id="ARBA00022630"/>
    </source>
</evidence>
<feature type="transmembrane region" description="Helical" evidence="7">
    <location>
        <begin position="21"/>
        <end position="46"/>
    </location>
</feature>
<dbReference type="EMBL" id="CP157947">
    <property type="protein sequence ID" value="XBS67987.1"/>
    <property type="molecule type" value="Genomic_DNA"/>
</dbReference>
<proteinExistence type="inferred from homology"/>
<keyword evidence="1 6" id="KW-0813">Transport</keyword>
<dbReference type="PIRSF" id="PIRSF006091">
    <property type="entry name" value="E_trnsport_RnfG"/>
    <property type="match status" value="1"/>
</dbReference>
<evidence type="ECO:0000256" key="5">
    <source>
        <dbReference type="ARBA" id="ARBA00022982"/>
    </source>
</evidence>
<reference evidence="9" key="1">
    <citation type="submission" date="2024-06" db="EMBL/GenBank/DDBJ databases">
        <authorList>
            <person name="Coelho C."/>
            <person name="Bento M."/>
            <person name="Garcia E."/>
            <person name="Camelo A."/>
            <person name="Brandao I."/>
            <person name="Espirito Santo C."/>
            <person name="Trovao J."/>
            <person name="Verissimo A."/>
            <person name="Costa J."/>
            <person name="Tiago I."/>
        </authorList>
    </citation>
    <scope>NUCLEOTIDE SEQUENCE</scope>
    <source>
        <strain evidence="9">KWT182</strain>
    </source>
</reference>
<comment type="similarity">
    <text evidence="6">Belongs to the RnfG family.</text>
</comment>
<name>A0AAU7Q4B1_9GAMM</name>
<dbReference type="InterPro" id="IPR007329">
    <property type="entry name" value="FMN-bd"/>
</dbReference>
<comment type="subcellular location">
    <subcellularLocation>
        <location evidence="6">Cell inner membrane</location>
        <topology evidence="6">Single-pass membrane protein</topology>
    </subcellularLocation>
</comment>
<keyword evidence="6" id="KW-0997">Cell inner membrane</keyword>
<keyword evidence="5 6" id="KW-0249">Electron transport</keyword>
<keyword evidence="6" id="KW-1278">Translocase</keyword>
<keyword evidence="3 6" id="KW-0285">Flavoprotein</keyword>
<comment type="cofactor">
    <cofactor evidence="6">
        <name>FMN</name>
        <dbReference type="ChEBI" id="CHEBI:58210"/>
    </cofactor>
</comment>
<dbReference type="AlphaFoldDB" id="A0AAU7Q4B1"/>
<keyword evidence="6 7" id="KW-1133">Transmembrane helix</keyword>
<protein>
    <recommendedName>
        <fullName evidence="6">Ion-translocating oxidoreductase complex subunit G</fullName>
        <ecNumber evidence="6">7.-.-.-</ecNumber>
    </recommendedName>
    <alternativeName>
        <fullName evidence="6">Rnf electron transport complex subunit G</fullName>
    </alternativeName>
</protein>
<evidence type="ECO:0000256" key="6">
    <source>
        <dbReference type="HAMAP-Rule" id="MF_00479"/>
    </source>
</evidence>
<evidence type="ECO:0000256" key="1">
    <source>
        <dbReference type="ARBA" id="ARBA00022448"/>
    </source>
</evidence>
<evidence type="ECO:0000313" key="9">
    <source>
        <dbReference type="EMBL" id="XBS67987.1"/>
    </source>
</evidence>
<dbReference type="GO" id="GO:0022900">
    <property type="term" value="P:electron transport chain"/>
    <property type="evidence" value="ECO:0007669"/>
    <property type="project" value="UniProtKB-UniRule"/>
</dbReference>
<dbReference type="HAMAP" id="MF_00479">
    <property type="entry name" value="RsxG_RnfG"/>
    <property type="match status" value="1"/>
</dbReference>
<comment type="function">
    <text evidence="6">Part of a membrane-bound complex that couples electron transfer with translocation of ions across the membrane.</text>
</comment>
<dbReference type="PANTHER" id="PTHR36118:SF1">
    <property type="entry name" value="ION-TRANSLOCATING OXIDOREDUCTASE COMPLEX SUBUNIT G"/>
    <property type="match status" value="1"/>
</dbReference>
<organism evidence="9">
    <name type="scientific">Acerihabitans sp. KWT182</name>
    <dbReference type="NCBI Taxonomy" id="3157919"/>
    <lineage>
        <taxon>Bacteria</taxon>
        <taxon>Pseudomonadati</taxon>
        <taxon>Pseudomonadota</taxon>
        <taxon>Gammaproteobacteria</taxon>
        <taxon>Enterobacterales</taxon>
        <taxon>Pectobacteriaceae</taxon>
        <taxon>Acerihabitans</taxon>
    </lineage>
</organism>
<dbReference type="EC" id="7.-.-.-" evidence="6"/>
<dbReference type="NCBIfam" id="TIGR01947">
    <property type="entry name" value="rnfG"/>
    <property type="match status" value="1"/>
</dbReference>
<dbReference type="GO" id="GO:0009055">
    <property type="term" value="F:electron transfer activity"/>
    <property type="evidence" value="ECO:0007669"/>
    <property type="project" value="InterPro"/>
</dbReference>
<evidence type="ECO:0000256" key="2">
    <source>
        <dbReference type="ARBA" id="ARBA00022553"/>
    </source>
</evidence>
<feature type="modified residue" description="FMN phosphoryl threonine" evidence="6">
    <location>
        <position position="186"/>
    </location>
</feature>
<dbReference type="Pfam" id="PF04205">
    <property type="entry name" value="FMN_bind"/>
    <property type="match status" value="1"/>
</dbReference>
<dbReference type="GO" id="GO:0005886">
    <property type="term" value="C:plasma membrane"/>
    <property type="evidence" value="ECO:0007669"/>
    <property type="project" value="UniProtKB-SubCell"/>
</dbReference>
<evidence type="ECO:0000259" key="8">
    <source>
        <dbReference type="SMART" id="SM00900"/>
    </source>
</evidence>
<keyword evidence="6 7" id="KW-0472">Membrane</keyword>
<keyword evidence="6" id="KW-1003">Cell membrane</keyword>